<evidence type="ECO:0000313" key="4">
    <source>
        <dbReference type="Proteomes" id="UP000015524"/>
    </source>
</evidence>
<evidence type="ECO:0000256" key="1">
    <source>
        <dbReference type="ARBA" id="ARBA00038310"/>
    </source>
</evidence>
<dbReference type="eggNOG" id="COG3618">
    <property type="taxonomic scope" value="Bacteria"/>
</dbReference>
<dbReference type="Proteomes" id="UP000015524">
    <property type="component" value="Unassembled WGS sequence"/>
</dbReference>
<comment type="caution">
    <text evidence="3">The sequence shown here is derived from an EMBL/GenBank/DDBJ whole genome shotgun (WGS) entry which is preliminary data.</text>
</comment>
<dbReference type="GO" id="GO:0016787">
    <property type="term" value="F:hydrolase activity"/>
    <property type="evidence" value="ECO:0007669"/>
    <property type="project" value="InterPro"/>
</dbReference>
<evidence type="ECO:0000259" key="2">
    <source>
        <dbReference type="Pfam" id="PF04909"/>
    </source>
</evidence>
<keyword evidence="4" id="KW-1185">Reference proteome</keyword>
<gene>
    <name evidence="3" type="ORF">L485_17115</name>
</gene>
<dbReference type="InterPro" id="IPR052350">
    <property type="entry name" value="Metallo-dep_Lactonases"/>
</dbReference>
<dbReference type="PANTHER" id="PTHR43569:SF2">
    <property type="entry name" value="AMIDOHYDROLASE-RELATED DOMAIN-CONTAINING PROTEIN"/>
    <property type="match status" value="1"/>
</dbReference>
<reference evidence="3 4" key="1">
    <citation type="journal article" date="2013" name="Genome Announc.">
        <title>Draft Genome Sequence of a Hexachlorocyclohexane-Degrading Bacterium, Sphingobium baderi Strain LL03T.</title>
        <authorList>
            <person name="Kaur J."/>
            <person name="Verma H."/>
            <person name="Tripathi C."/>
            <person name="Khurana J.P."/>
            <person name="Lal R."/>
        </authorList>
    </citation>
    <scope>NUCLEOTIDE SEQUENCE [LARGE SCALE GENOMIC DNA]</scope>
    <source>
        <strain evidence="3 4">LL03</strain>
    </source>
</reference>
<dbReference type="Pfam" id="PF04909">
    <property type="entry name" value="Amidohydro_2"/>
    <property type="match status" value="1"/>
</dbReference>
<feature type="domain" description="Amidohydrolase-related" evidence="2">
    <location>
        <begin position="3"/>
        <end position="242"/>
    </location>
</feature>
<dbReference type="PATRIC" id="fig|1114964.3.peg.3353"/>
<organism evidence="3 4">
    <name type="scientific">Sphingobium baderi LL03</name>
    <dbReference type="NCBI Taxonomy" id="1114964"/>
    <lineage>
        <taxon>Bacteria</taxon>
        <taxon>Pseudomonadati</taxon>
        <taxon>Pseudomonadota</taxon>
        <taxon>Alphaproteobacteria</taxon>
        <taxon>Sphingomonadales</taxon>
        <taxon>Sphingomonadaceae</taxon>
        <taxon>Sphingobium</taxon>
    </lineage>
</organism>
<name>T0GCL3_9SPHN</name>
<evidence type="ECO:0000313" key="3">
    <source>
        <dbReference type="EMBL" id="EQA98401.1"/>
    </source>
</evidence>
<dbReference type="PANTHER" id="PTHR43569">
    <property type="entry name" value="AMIDOHYDROLASE"/>
    <property type="match status" value="1"/>
</dbReference>
<protein>
    <recommendedName>
        <fullName evidence="2">Amidohydrolase-related domain-containing protein</fullName>
    </recommendedName>
</protein>
<dbReference type="InterPro" id="IPR032466">
    <property type="entry name" value="Metal_Hydrolase"/>
</dbReference>
<dbReference type="AlphaFoldDB" id="T0GCL3"/>
<dbReference type="Gene3D" id="3.20.20.140">
    <property type="entry name" value="Metal-dependent hydrolases"/>
    <property type="match status" value="1"/>
</dbReference>
<dbReference type="SUPFAM" id="SSF51556">
    <property type="entry name" value="Metallo-dependent hydrolases"/>
    <property type="match status" value="1"/>
</dbReference>
<proteinExistence type="inferred from homology"/>
<comment type="similarity">
    <text evidence="1">Belongs to the metallo-dependent hydrolases superfamily.</text>
</comment>
<dbReference type="OrthoDB" id="9787654at2"/>
<dbReference type="EMBL" id="ATIB01000081">
    <property type="protein sequence ID" value="EQA98401.1"/>
    <property type="molecule type" value="Genomic_DNA"/>
</dbReference>
<sequence length="276" mass="30315">MIVDAQIHIWEADRPDRRWPASGAEGRTAVPQRAIPLSAAEALGEMDAAGVERAIIVPPSWEGDRNDVALQAAADYPERFAVMGRIAPGPALLDKLPTWRQQPGMLGARLILSDGDPRVAEGPDHPFWHAAAAVRLPLMLAPSGKMPLLTAIARNHPALPIIVDHMGARVHRKGGEAFAQIEDVLALGNLANVAVKATCLPDYSALQHPWADVAPYVERLFQRFGAERLFWGSDLSRLPCPYPLLVETFRSGFSWLRGRDRDLVMGGGIRAWLDWR</sequence>
<dbReference type="RefSeq" id="WP_021246003.1">
    <property type="nucleotide sequence ID" value="NZ_ATIB01000081.1"/>
</dbReference>
<dbReference type="InterPro" id="IPR006680">
    <property type="entry name" value="Amidohydro-rel"/>
</dbReference>
<accession>T0GCL3</accession>